<name>A0A4U1JD04_9BACT</name>
<dbReference type="EMBL" id="SSMQ01000013">
    <property type="protein sequence ID" value="TKD08549.1"/>
    <property type="molecule type" value="Genomic_DNA"/>
</dbReference>
<dbReference type="GO" id="GO:0016491">
    <property type="term" value="F:oxidoreductase activity"/>
    <property type="evidence" value="ECO:0007669"/>
    <property type="project" value="UniProtKB-KW"/>
</dbReference>
<keyword evidence="5" id="KW-1185">Reference proteome</keyword>
<gene>
    <name evidence="4" type="ORF">E8A74_14760</name>
</gene>
<dbReference type="RefSeq" id="WP_136929644.1">
    <property type="nucleotide sequence ID" value="NZ_SSMQ01000013.1"/>
</dbReference>
<keyword evidence="2" id="KW-0560">Oxidoreductase</keyword>
<accession>A0A4U1JD04</accession>
<evidence type="ECO:0000259" key="3">
    <source>
        <dbReference type="SMART" id="SM00822"/>
    </source>
</evidence>
<dbReference type="Gene3D" id="3.40.50.720">
    <property type="entry name" value="NAD(P)-binding Rossmann-like Domain"/>
    <property type="match status" value="1"/>
</dbReference>
<reference evidence="4 5" key="1">
    <citation type="submission" date="2019-04" db="EMBL/GenBank/DDBJ databases">
        <authorList>
            <person name="Li Y."/>
            <person name="Wang J."/>
        </authorList>
    </citation>
    <scope>NUCLEOTIDE SEQUENCE [LARGE SCALE GENOMIC DNA]</scope>
    <source>
        <strain evidence="4 5">DSM 14668</strain>
    </source>
</reference>
<dbReference type="SUPFAM" id="SSF51735">
    <property type="entry name" value="NAD(P)-binding Rossmann-fold domains"/>
    <property type="match status" value="1"/>
</dbReference>
<dbReference type="PRINTS" id="PR00081">
    <property type="entry name" value="GDHRDH"/>
</dbReference>
<dbReference type="SMART" id="SM00822">
    <property type="entry name" value="PKS_KR"/>
    <property type="match status" value="1"/>
</dbReference>
<dbReference type="Pfam" id="PF13561">
    <property type="entry name" value="adh_short_C2"/>
    <property type="match status" value="1"/>
</dbReference>
<dbReference type="PANTHER" id="PTHR43639:SF1">
    <property type="entry name" value="SHORT-CHAIN DEHYDROGENASE_REDUCTASE FAMILY PROTEIN"/>
    <property type="match status" value="1"/>
</dbReference>
<dbReference type="Proteomes" id="UP000309215">
    <property type="component" value="Unassembled WGS sequence"/>
</dbReference>
<evidence type="ECO:0000256" key="2">
    <source>
        <dbReference type="ARBA" id="ARBA00023002"/>
    </source>
</evidence>
<dbReference type="CDD" id="cd05233">
    <property type="entry name" value="SDR_c"/>
    <property type="match status" value="1"/>
</dbReference>
<dbReference type="InterPro" id="IPR002347">
    <property type="entry name" value="SDR_fam"/>
</dbReference>
<dbReference type="PANTHER" id="PTHR43639">
    <property type="entry name" value="OXIDOREDUCTASE, SHORT-CHAIN DEHYDROGENASE/REDUCTASE FAMILY (AFU_ORTHOLOGUE AFUA_5G02870)"/>
    <property type="match status" value="1"/>
</dbReference>
<evidence type="ECO:0000313" key="4">
    <source>
        <dbReference type="EMBL" id="TKD08549.1"/>
    </source>
</evidence>
<dbReference type="InterPro" id="IPR036291">
    <property type="entry name" value="NAD(P)-bd_dom_sf"/>
</dbReference>
<comment type="caution">
    <text evidence="4">The sequence shown here is derived from an EMBL/GenBank/DDBJ whole genome shotgun (WGS) entry which is preliminary data.</text>
</comment>
<dbReference type="OrthoDB" id="5512800at2"/>
<proteinExistence type="inferred from homology"/>
<comment type="similarity">
    <text evidence="1">Belongs to the short-chain dehydrogenases/reductases (SDR) family.</text>
</comment>
<feature type="domain" description="Ketoreductase" evidence="3">
    <location>
        <begin position="8"/>
        <end position="180"/>
    </location>
</feature>
<sequence>MTIPHDPKRILVVGATGRLGVAIAKALVQRGDHVAVTARSEPRLDALADELTCEPTGRPTTICADLRDPAAPERIASRVLETGRLDGIILACGPFPHTPLEKLSREDLENTLAVHAVAPLLLVNALSEELTRTEGAVVALVDAGVTRPFPNHVAYLTAKGALQTGLRALAVELAPQVRVNLLAIGIVADPEADADPKRLHRLAARSPLGRFGTPAEVVHGALSLLDATWATGEIWGIGR</sequence>
<evidence type="ECO:0000313" key="5">
    <source>
        <dbReference type="Proteomes" id="UP000309215"/>
    </source>
</evidence>
<protein>
    <submittedName>
        <fullName evidence="4">SDR family oxidoreductase</fullName>
    </submittedName>
</protein>
<evidence type="ECO:0000256" key="1">
    <source>
        <dbReference type="ARBA" id="ARBA00006484"/>
    </source>
</evidence>
<organism evidence="4 5">
    <name type="scientific">Polyangium fumosum</name>
    <dbReference type="NCBI Taxonomy" id="889272"/>
    <lineage>
        <taxon>Bacteria</taxon>
        <taxon>Pseudomonadati</taxon>
        <taxon>Myxococcota</taxon>
        <taxon>Polyangia</taxon>
        <taxon>Polyangiales</taxon>
        <taxon>Polyangiaceae</taxon>
        <taxon>Polyangium</taxon>
    </lineage>
</organism>
<dbReference type="InterPro" id="IPR057326">
    <property type="entry name" value="KR_dom"/>
</dbReference>
<dbReference type="AlphaFoldDB" id="A0A4U1JD04"/>